<dbReference type="Pfam" id="PF13231">
    <property type="entry name" value="PMT_2"/>
    <property type="match status" value="1"/>
</dbReference>
<feature type="domain" description="Glycosyltransferase RgtA/B/C/D-like" evidence="3">
    <location>
        <begin position="74"/>
        <end position="228"/>
    </location>
</feature>
<feature type="transmembrane region" description="Helical" evidence="2">
    <location>
        <begin position="382"/>
        <end position="404"/>
    </location>
</feature>
<dbReference type="PANTHER" id="PTHR41710">
    <property type="entry name" value="GLYCOSYL TRANSFERASE, FAMILY 39"/>
    <property type="match status" value="1"/>
</dbReference>
<comment type="caution">
    <text evidence="4">The sequence shown here is derived from an EMBL/GenBank/DDBJ whole genome shotgun (WGS) entry which is preliminary data.</text>
</comment>
<keyword evidence="2" id="KW-0812">Transmembrane</keyword>
<feature type="transmembrane region" description="Helical" evidence="2">
    <location>
        <begin position="554"/>
        <end position="574"/>
    </location>
</feature>
<feature type="transmembrane region" description="Helical" evidence="2">
    <location>
        <begin position="178"/>
        <end position="206"/>
    </location>
</feature>
<feature type="transmembrane region" description="Helical" evidence="2">
    <location>
        <begin position="439"/>
        <end position="458"/>
    </location>
</feature>
<keyword evidence="2" id="KW-0472">Membrane</keyword>
<dbReference type="InterPro" id="IPR019962">
    <property type="entry name" value="CHP03663"/>
</dbReference>
<feature type="transmembrane region" description="Helical" evidence="2">
    <location>
        <begin position="94"/>
        <end position="114"/>
    </location>
</feature>
<feature type="transmembrane region" description="Helical" evidence="2">
    <location>
        <begin position="413"/>
        <end position="433"/>
    </location>
</feature>
<feature type="region of interest" description="Disordered" evidence="1">
    <location>
        <begin position="789"/>
        <end position="816"/>
    </location>
</feature>
<evidence type="ECO:0000259" key="3">
    <source>
        <dbReference type="Pfam" id="PF13231"/>
    </source>
</evidence>
<accession>A0A831X2B0</accession>
<keyword evidence="2" id="KW-1133">Transmembrane helix</keyword>
<feature type="transmembrane region" description="Helical" evidence="2">
    <location>
        <begin position="120"/>
        <end position="142"/>
    </location>
</feature>
<protein>
    <submittedName>
        <fullName evidence="4">TIGR03663 family protein</fullName>
    </submittedName>
</protein>
<evidence type="ECO:0000256" key="1">
    <source>
        <dbReference type="SAM" id="MobiDB-lite"/>
    </source>
</evidence>
<dbReference type="PANTHER" id="PTHR41710:SF2">
    <property type="entry name" value="GLYCOSYL TRANSFERASE FAMILY 39_83 DOMAIN-CONTAINING PROTEIN"/>
    <property type="match status" value="1"/>
</dbReference>
<organism evidence="4">
    <name type="scientific">Thermorudis peleae</name>
    <dbReference type="NCBI Taxonomy" id="1382356"/>
    <lineage>
        <taxon>Bacteria</taxon>
        <taxon>Pseudomonadati</taxon>
        <taxon>Thermomicrobiota</taxon>
        <taxon>Thermomicrobia</taxon>
        <taxon>Thermomicrobia incertae sedis</taxon>
        <taxon>Thermorudis</taxon>
    </lineage>
</organism>
<feature type="transmembrane region" description="Helical" evidence="2">
    <location>
        <begin position="479"/>
        <end position="498"/>
    </location>
</feature>
<feature type="transmembrane region" description="Helical" evidence="2">
    <location>
        <begin position="149"/>
        <end position="166"/>
    </location>
</feature>
<dbReference type="NCBIfam" id="TIGR03663">
    <property type="entry name" value="flippase activity-associated protein Agl23"/>
    <property type="match status" value="1"/>
</dbReference>
<gene>
    <name evidence="4" type="ORF">ENP34_14400</name>
</gene>
<dbReference type="InterPro" id="IPR038731">
    <property type="entry name" value="RgtA/B/C-like"/>
</dbReference>
<feature type="transmembrane region" description="Helical" evidence="2">
    <location>
        <begin position="213"/>
        <end position="232"/>
    </location>
</feature>
<evidence type="ECO:0000256" key="2">
    <source>
        <dbReference type="SAM" id="Phobius"/>
    </source>
</evidence>
<sequence>MAPTATPPSRRGLRALALRPPVELLLYVAIALAALLSRFWDLGSRALHHDESLHAYYSWIYAEGEGYIHHPLMHGPALFHLDALAYLLFGATDYVTRVPAAVFGVALVLLPALLRGEGLLGRWGALLASFLLLVSPSTLYFSRFIRHDIFALAGTFLLFIALLRYVERPERRWLITGGVTIGFMLTTHEVTFVSLFILVTFILIAIAYRVAPALFWIFGAGLIALGLLAAGLDRLGVAPLPDIPWQNPTRDAVLAYLVALVRHPLVVGALGIALLTVIGSLWLLDRIRDPERGWVDGLFGVAPPGTTARALADTLADRTGLALGAGLGLALFTLLYTSLFTNPGGLASGTVGALGYWLGQHGVQRGEQPWFYYLLLLPQYEYLAALLFPVGLGVVAGQGLRALVRGQELDGRWYTRALLVYWGSVMLAVLSWAGEKMPWLVVHITLPLTLLAASLLGSGAERLERAWASWDARQRRRSVYLGLASLGLAAAWFLLMAWGSAGPFVQSTTGGFPQLVRTIRPEIAGHWRWLWLPLVVLAVIAATVAAERRARPHLLTMSAALSLGLVLLQIHAGWRLTYREGDVPRDMLIYVQTSPQVVQLTRDLEALSHELTGGMGLEVWYDSGTQWPMNWYLREFTSRRYFGTTLRELPTDPPPVILYSLEYLNNMSPEAARQLESQYTYVEYPMRWWFPEDQTYRRFAIAPELKNEARQNYQTDQPPPYSAGDVLRSVWSSISSLQRPEQQAKVFRLVAFRELPATIGSYRFRVYIRNDLVPYVNDLRYGDSGSAAAHEDVASAATQHDEEHAGDPGNSGTRAS</sequence>
<name>A0A831X2B0_9BACT</name>
<proteinExistence type="predicted"/>
<feature type="transmembrane region" description="Helical" evidence="2">
    <location>
        <begin position="252"/>
        <end position="284"/>
    </location>
</feature>
<feature type="transmembrane region" description="Helical" evidence="2">
    <location>
        <begin position="529"/>
        <end position="547"/>
    </location>
</feature>
<evidence type="ECO:0000313" key="4">
    <source>
        <dbReference type="EMBL" id="HEG92606.1"/>
    </source>
</evidence>
<feature type="transmembrane region" description="Helical" evidence="2">
    <location>
        <begin position="24"/>
        <end position="40"/>
    </location>
</feature>
<dbReference type="AlphaFoldDB" id="A0A831X2B0"/>
<dbReference type="EMBL" id="DSIY01000335">
    <property type="protein sequence ID" value="HEG92606.1"/>
    <property type="molecule type" value="Genomic_DNA"/>
</dbReference>
<feature type="transmembrane region" description="Helical" evidence="2">
    <location>
        <begin position="319"/>
        <end position="339"/>
    </location>
</feature>
<feature type="compositionally biased region" description="Basic and acidic residues" evidence="1">
    <location>
        <begin position="789"/>
        <end position="806"/>
    </location>
</feature>
<reference evidence="4" key="1">
    <citation type="journal article" date="2020" name="mSystems">
        <title>Genome- and Community-Level Interaction Insights into Carbon Utilization and Element Cycling Functions of Hydrothermarchaeota in Hydrothermal Sediment.</title>
        <authorList>
            <person name="Zhou Z."/>
            <person name="Liu Y."/>
            <person name="Xu W."/>
            <person name="Pan J."/>
            <person name="Luo Z.H."/>
            <person name="Li M."/>
        </authorList>
    </citation>
    <scope>NUCLEOTIDE SEQUENCE [LARGE SCALE GENOMIC DNA]</scope>
    <source>
        <strain evidence="4">SpSt-210</strain>
    </source>
</reference>